<comment type="caution">
    <text evidence="3">The sequence shown here is derived from an EMBL/GenBank/DDBJ whole genome shotgun (WGS) entry which is preliminary data.</text>
</comment>
<dbReference type="Gene3D" id="3.30.1490.20">
    <property type="entry name" value="ATP-grasp fold, A domain"/>
    <property type="match status" value="1"/>
</dbReference>
<evidence type="ECO:0000313" key="4">
    <source>
        <dbReference type="Proteomes" id="UP001592528"/>
    </source>
</evidence>
<dbReference type="EMBL" id="JBHEZZ010000024">
    <property type="protein sequence ID" value="MFC1405915.1"/>
    <property type="molecule type" value="Genomic_DNA"/>
</dbReference>
<keyword evidence="1" id="KW-0067">ATP-binding</keyword>
<evidence type="ECO:0000256" key="1">
    <source>
        <dbReference type="PROSITE-ProRule" id="PRU00409"/>
    </source>
</evidence>
<evidence type="ECO:0000259" key="2">
    <source>
        <dbReference type="PROSITE" id="PS50975"/>
    </source>
</evidence>
<dbReference type="Proteomes" id="UP001592528">
    <property type="component" value="Unassembled WGS sequence"/>
</dbReference>
<dbReference type="InterPro" id="IPR011226">
    <property type="entry name" value="ATP-grasp_fam"/>
</dbReference>
<dbReference type="Gene3D" id="3.40.50.20">
    <property type="match status" value="1"/>
</dbReference>
<accession>A0ABV6UWR2</accession>
<dbReference type="Pfam" id="PF15632">
    <property type="entry name" value="ATPgrasp_Ter"/>
    <property type="match status" value="1"/>
</dbReference>
<reference evidence="3 4" key="1">
    <citation type="submission" date="2024-09" db="EMBL/GenBank/DDBJ databases">
        <authorList>
            <person name="Lee S.D."/>
        </authorList>
    </citation>
    <scope>NUCLEOTIDE SEQUENCE [LARGE SCALE GENOMIC DNA]</scope>
    <source>
        <strain evidence="3 4">N1-5</strain>
    </source>
</reference>
<dbReference type="SUPFAM" id="SSF56059">
    <property type="entry name" value="Glutathione synthetase ATP-binding domain-like"/>
    <property type="match status" value="1"/>
</dbReference>
<dbReference type="PIRSF" id="PIRSF029120">
    <property type="entry name" value="UCP029120"/>
    <property type="match status" value="1"/>
</dbReference>
<dbReference type="InterPro" id="IPR011761">
    <property type="entry name" value="ATP-grasp"/>
</dbReference>
<keyword evidence="4" id="KW-1185">Reference proteome</keyword>
<dbReference type="RefSeq" id="WP_051725907.1">
    <property type="nucleotide sequence ID" value="NZ_JBHEZZ010000024.1"/>
</dbReference>
<dbReference type="InterPro" id="IPR013815">
    <property type="entry name" value="ATP_grasp_subdomain_1"/>
</dbReference>
<protein>
    <submittedName>
        <fullName evidence="3">ATP-grasp domain-containing protein</fullName>
    </submittedName>
</protein>
<gene>
    <name evidence="3" type="ORF">ACEZDJ_31950</name>
</gene>
<organism evidence="3 4">
    <name type="scientific">Streptacidiphilus cavernicola</name>
    <dbReference type="NCBI Taxonomy" id="3342716"/>
    <lineage>
        <taxon>Bacteria</taxon>
        <taxon>Bacillati</taxon>
        <taxon>Actinomycetota</taxon>
        <taxon>Actinomycetes</taxon>
        <taxon>Kitasatosporales</taxon>
        <taxon>Streptomycetaceae</taxon>
        <taxon>Streptacidiphilus</taxon>
    </lineage>
</organism>
<feature type="domain" description="ATP-grasp" evidence="2">
    <location>
        <begin position="121"/>
        <end position="315"/>
    </location>
</feature>
<keyword evidence="1" id="KW-0547">Nucleotide-binding</keyword>
<evidence type="ECO:0000313" key="3">
    <source>
        <dbReference type="EMBL" id="MFC1405915.1"/>
    </source>
</evidence>
<proteinExistence type="predicted"/>
<dbReference type="PROSITE" id="PS50975">
    <property type="entry name" value="ATP_GRASP"/>
    <property type="match status" value="1"/>
</dbReference>
<name>A0ABV6UWR2_9ACTN</name>
<sequence length="383" mass="41817">MNHPLRIWLNRTYAENAFFIGLLRENRDDVELEIHASHVDADSPVLRAADISSLEPERLSPAAYVEFALDYCTRHGIQLFLPRLHQHAVATRREDFAAVGTTVLSPPSEAIELFDDKATAYGKLAAAGLPVPPWWRVHDADELMAAVEEIEADGGKPCLKPVSGAGGEGFRVLSRNPFSLDRLAGAPSWYVPLELVVKALDDAPQERPVDWLVMPHLAGPEVSVDCLADRDGRLRSAVGRSKEGRRRGFTLDPAYLEPTELLVETFGLAYLTNVQFRHHNGVPMLLDINTRPSGGLHQLSRCGVNFPWAAMQLALGQEPTNISVGPSSLGEDYTLISTPYPALARQLPIPAPRLPYAEEATGQGPRPAQGPVTQVTGIIAESV</sequence>
<dbReference type="Gene3D" id="3.30.470.20">
    <property type="entry name" value="ATP-grasp fold, B domain"/>
    <property type="match status" value="1"/>
</dbReference>